<comment type="caution">
    <text evidence="3">The sequence shown here is derived from an EMBL/GenBank/DDBJ whole genome shotgun (WGS) entry which is preliminary data.</text>
</comment>
<gene>
    <name evidence="3" type="ORF">SCD92_13970</name>
</gene>
<dbReference type="EMBL" id="JAXAFO010000025">
    <property type="protein sequence ID" value="MDX6850474.1"/>
    <property type="molecule type" value="Genomic_DNA"/>
</dbReference>
<sequence length="191" mass="21316">MFCLVDCNSFYASCEQVFRPDLRGKPVVVLSNNDGFVVARSREAKALGIPDLEPFFKIEPLLQRHNVAIFSSNYALYGDLSGRVVATLQEFAKDLEVYSIDEVFIRPWCPDGNLKQFGDRVRETVWRDVRIPVGVGMASTKTLAKLANRAAKKFPPWTTCVFWSGRNSVNGYLGGPKWMTSGVSAGASRRD</sequence>
<evidence type="ECO:0000313" key="3">
    <source>
        <dbReference type="EMBL" id="MDX6850474.1"/>
    </source>
</evidence>
<dbReference type="Gene3D" id="3.30.70.270">
    <property type="match status" value="1"/>
</dbReference>
<evidence type="ECO:0000259" key="2">
    <source>
        <dbReference type="PROSITE" id="PS50173"/>
    </source>
</evidence>
<dbReference type="SUPFAM" id="SSF56672">
    <property type="entry name" value="DNA/RNA polymerases"/>
    <property type="match status" value="1"/>
</dbReference>
<dbReference type="Gene3D" id="3.40.1170.60">
    <property type="match status" value="1"/>
</dbReference>
<keyword evidence="4" id="KW-1185">Reference proteome</keyword>
<dbReference type="InterPro" id="IPR001126">
    <property type="entry name" value="UmuC"/>
</dbReference>
<evidence type="ECO:0000313" key="4">
    <source>
        <dbReference type="Proteomes" id="UP001273505"/>
    </source>
</evidence>
<comment type="similarity">
    <text evidence="1">Belongs to the DNA polymerase type-Y family.</text>
</comment>
<feature type="domain" description="UmuC" evidence="2">
    <location>
        <begin position="2"/>
        <end position="155"/>
    </location>
</feature>
<organism evidence="3 4">
    <name type="scientific">Gilvimarinus gilvus</name>
    <dbReference type="NCBI Taxonomy" id="3058038"/>
    <lineage>
        <taxon>Bacteria</taxon>
        <taxon>Pseudomonadati</taxon>
        <taxon>Pseudomonadota</taxon>
        <taxon>Gammaproteobacteria</taxon>
        <taxon>Cellvibrionales</taxon>
        <taxon>Cellvibrionaceae</taxon>
        <taxon>Gilvimarinus</taxon>
    </lineage>
</organism>
<protein>
    <recommendedName>
        <fullName evidence="2">UmuC domain-containing protein</fullName>
    </recommendedName>
</protein>
<dbReference type="Proteomes" id="UP001273505">
    <property type="component" value="Unassembled WGS sequence"/>
</dbReference>
<evidence type="ECO:0000256" key="1">
    <source>
        <dbReference type="ARBA" id="ARBA00010945"/>
    </source>
</evidence>
<dbReference type="PANTHER" id="PTHR11076">
    <property type="entry name" value="DNA REPAIR POLYMERASE UMUC / TRANSFERASE FAMILY MEMBER"/>
    <property type="match status" value="1"/>
</dbReference>
<dbReference type="RefSeq" id="WP_302722225.1">
    <property type="nucleotide sequence ID" value="NZ_JAULRU010000514.1"/>
</dbReference>
<accession>A0ABU4S0M9</accession>
<proteinExistence type="inferred from homology"/>
<dbReference type="InterPro" id="IPR043502">
    <property type="entry name" value="DNA/RNA_pol_sf"/>
</dbReference>
<dbReference type="PROSITE" id="PS50173">
    <property type="entry name" value="UMUC"/>
    <property type="match status" value="1"/>
</dbReference>
<reference evidence="3 4" key="1">
    <citation type="submission" date="2023-11" db="EMBL/GenBank/DDBJ databases">
        <title>Gilvimarinus fulvus sp. nov., isolated from the surface of Kelp.</title>
        <authorList>
            <person name="Sun Y.Y."/>
            <person name="Gong Y."/>
            <person name="Du Z.J."/>
        </authorList>
    </citation>
    <scope>NUCLEOTIDE SEQUENCE [LARGE SCALE GENOMIC DNA]</scope>
    <source>
        <strain evidence="3 4">SDUM040013</strain>
    </source>
</reference>
<dbReference type="InterPro" id="IPR043128">
    <property type="entry name" value="Rev_trsase/Diguanyl_cyclase"/>
</dbReference>
<dbReference type="Pfam" id="PF00817">
    <property type="entry name" value="IMS"/>
    <property type="match status" value="1"/>
</dbReference>
<dbReference type="PANTHER" id="PTHR11076:SF34">
    <property type="entry name" value="PROTEIN UMUC"/>
    <property type="match status" value="1"/>
</dbReference>
<dbReference type="InterPro" id="IPR050116">
    <property type="entry name" value="DNA_polymerase-Y"/>
</dbReference>
<name>A0ABU4S0M9_9GAMM</name>